<keyword evidence="2" id="KW-1185">Reference proteome</keyword>
<dbReference type="EMBL" id="MU277214">
    <property type="protein sequence ID" value="KAI0061067.1"/>
    <property type="molecule type" value="Genomic_DNA"/>
</dbReference>
<comment type="caution">
    <text evidence="1">The sequence shown here is derived from an EMBL/GenBank/DDBJ whole genome shotgun (WGS) entry which is preliminary data.</text>
</comment>
<protein>
    <submittedName>
        <fullName evidence="1">Aldolase</fullName>
    </submittedName>
</protein>
<evidence type="ECO:0000313" key="2">
    <source>
        <dbReference type="Proteomes" id="UP000814140"/>
    </source>
</evidence>
<sequence length="379" mass="40736">MDFVDGPHITFVDPRLNTDEAAMVAQARSLVARFEKLGRDRHALIVTIPATAEGIAAAKRLRAEDNINVNASCVAGVVQAAACAEAGAACVTLPIAAMLDWNEARRGGAKDPYTSTNPGVELVQTIAAYFAMHDLPTTLLGAQLRHEYECCPLASLGAHSLDADQADRAERDRHFPAMAVEPSPAAVNKARSMPSPQKLRGSKSLFGEMNAEAFSAVAAALYSALGSMSVEMKAIDKIVKHEIRLQEELRKPLDQLPPTVRYVPGVDVKRRRGSVDEDMPPQKKARIAAVPGVSEKGAEAIIASLKNIFTPKAGPRIERKRGLRHPEGSKVPDDKRRGRGMKAPAREAPQGNVQWPKLEVAAGAMPGASHSLDPMDEVF</sequence>
<gene>
    <name evidence="1" type="ORF">BV25DRAFT_1992327</name>
</gene>
<reference evidence="1" key="2">
    <citation type="journal article" date="2022" name="New Phytol.">
        <title>Evolutionary transition to the ectomycorrhizal habit in the genomes of a hyperdiverse lineage of mushroom-forming fungi.</title>
        <authorList>
            <person name="Looney B."/>
            <person name="Miyauchi S."/>
            <person name="Morin E."/>
            <person name="Drula E."/>
            <person name="Courty P.E."/>
            <person name="Kohler A."/>
            <person name="Kuo A."/>
            <person name="LaButti K."/>
            <person name="Pangilinan J."/>
            <person name="Lipzen A."/>
            <person name="Riley R."/>
            <person name="Andreopoulos W."/>
            <person name="He G."/>
            <person name="Johnson J."/>
            <person name="Nolan M."/>
            <person name="Tritt A."/>
            <person name="Barry K.W."/>
            <person name="Grigoriev I.V."/>
            <person name="Nagy L.G."/>
            <person name="Hibbett D."/>
            <person name="Henrissat B."/>
            <person name="Matheny P.B."/>
            <person name="Labbe J."/>
            <person name="Martin F.M."/>
        </authorList>
    </citation>
    <scope>NUCLEOTIDE SEQUENCE</scope>
    <source>
        <strain evidence="1">HHB10654</strain>
    </source>
</reference>
<reference evidence="1" key="1">
    <citation type="submission" date="2021-03" db="EMBL/GenBank/DDBJ databases">
        <authorList>
            <consortium name="DOE Joint Genome Institute"/>
            <person name="Ahrendt S."/>
            <person name="Looney B.P."/>
            <person name="Miyauchi S."/>
            <person name="Morin E."/>
            <person name="Drula E."/>
            <person name="Courty P.E."/>
            <person name="Chicoki N."/>
            <person name="Fauchery L."/>
            <person name="Kohler A."/>
            <person name="Kuo A."/>
            <person name="Labutti K."/>
            <person name="Pangilinan J."/>
            <person name="Lipzen A."/>
            <person name="Riley R."/>
            <person name="Andreopoulos W."/>
            <person name="He G."/>
            <person name="Johnson J."/>
            <person name="Barry K.W."/>
            <person name="Grigoriev I.V."/>
            <person name="Nagy L."/>
            <person name="Hibbett D."/>
            <person name="Henrissat B."/>
            <person name="Matheny P.B."/>
            <person name="Labbe J."/>
            <person name="Martin F."/>
        </authorList>
    </citation>
    <scope>NUCLEOTIDE SEQUENCE</scope>
    <source>
        <strain evidence="1">HHB10654</strain>
    </source>
</reference>
<proteinExistence type="predicted"/>
<name>A0ACB8SXZ8_9AGAM</name>
<accession>A0ACB8SXZ8</accession>
<dbReference type="Proteomes" id="UP000814140">
    <property type="component" value="Unassembled WGS sequence"/>
</dbReference>
<organism evidence="1 2">
    <name type="scientific">Artomyces pyxidatus</name>
    <dbReference type="NCBI Taxonomy" id="48021"/>
    <lineage>
        <taxon>Eukaryota</taxon>
        <taxon>Fungi</taxon>
        <taxon>Dikarya</taxon>
        <taxon>Basidiomycota</taxon>
        <taxon>Agaricomycotina</taxon>
        <taxon>Agaricomycetes</taxon>
        <taxon>Russulales</taxon>
        <taxon>Auriscalpiaceae</taxon>
        <taxon>Artomyces</taxon>
    </lineage>
</organism>
<evidence type="ECO:0000313" key="1">
    <source>
        <dbReference type="EMBL" id="KAI0061067.1"/>
    </source>
</evidence>